<reference evidence="4 5" key="1">
    <citation type="submission" date="2018-10" db="EMBL/GenBank/DDBJ databases">
        <title>Genome Sequence of Cohnella sp.</title>
        <authorList>
            <person name="Srinivasan S."/>
            <person name="Kim M.K."/>
        </authorList>
    </citation>
    <scope>NUCLEOTIDE SEQUENCE [LARGE SCALE GENOMIC DNA]</scope>
    <source>
        <strain evidence="4 5">18JY8-7</strain>
    </source>
</reference>
<organism evidence="4 5">
    <name type="scientific">Cohnella candidum</name>
    <dbReference type="NCBI Taxonomy" id="2674991"/>
    <lineage>
        <taxon>Bacteria</taxon>
        <taxon>Bacillati</taxon>
        <taxon>Bacillota</taxon>
        <taxon>Bacilli</taxon>
        <taxon>Bacillales</taxon>
        <taxon>Paenibacillaceae</taxon>
        <taxon>Cohnella</taxon>
    </lineage>
</organism>
<dbReference type="PANTHER" id="PTHR48106">
    <property type="entry name" value="QUINONE OXIDOREDUCTASE PIG3-RELATED"/>
    <property type="match status" value="1"/>
</dbReference>
<dbReference type="KEGG" id="coh:EAV92_23660"/>
<dbReference type="Gene3D" id="3.40.50.720">
    <property type="entry name" value="NAD(P)-binding Rossmann-like Domain"/>
    <property type="match status" value="1"/>
</dbReference>
<dbReference type="GO" id="GO:0005829">
    <property type="term" value="C:cytosol"/>
    <property type="evidence" value="ECO:0007669"/>
    <property type="project" value="TreeGrafter"/>
</dbReference>
<gene>
    <name evidence="4" type="ORF">EAV92_23660</name>
</gene>
<protein>
    <submittedName>
        <fullName evidence="4">Quinone oxidoreductase</fullName>
    </submittedName>
</protein>
<dbReference type="Gene3D" id="3.90.180.10">
    <property type="entry name" value="Medium-chain alcohol dehydrogenases, catalytic domain"/>
    <property type="match status" value="1"/>
</dbReference>
<feature type="domain" description="Enoyl reductase (ER)" evidence="3">
    <location>
        <begin position="10"/>
        <end position="321"/>
    </location>
</feature>
<dbReference type="GO" id="GO:0070402">
    <property type="term" value="F:NADPH binding"/>
    <property type="evidence" value="ECO:0007669"/>
    <property type="project" value="TreeGrafter"/>
</dbReference>
<keyword evidence="1" id="KW-0521">NADP</keyword>
<dbReference type="RefSeq" id="WP_123043357.1">
    <property type="nucleotide sequence ID" value="NZ_CP033433.1"/>
</dbReference>
<dbReference type="Proteomes" id="UP000269097">
    <property type="component" value="Chromosome"/>
</dbReference>
<dbReference type="GO" id="GO:0008270">
    <property type="term" value="F:zinc ion binding"/>
    <property type="evidence" value="ECO:0007669"/>
    <property type="project" value="InterPro"/>
</dbReference>
<keyword evidence="5" id="KW-1185">Reference proteome</keyword>
<dbReference type="InterPro" id="IPR020843">
    <property type="entry name" value="ER"/>
</dbReference>
<keyword evidence="2" id="KW-0560">Oxidoreductase</keyword>
<dbReference type="PROSITE" id="PS01162">
    <property type="entry name" value="QOR_ZETA_CRYSTAL"/>
    <property type="match status" value="1"/>
</dbReference>
<dbReference type="SUPFAM" id="SSF51735">
    <property type="entry name" value="NAD(P)-binding Rossmann-fold domains"/>
    <property type="match status" value="1"/>
</dbReference>
<dbReference type="Pfam" id="PF08240">
    <property type="entry name" value="ADH_N"/>
    <property type="match status" value="1"/>
</dbReference>
<evidence type="ECO:0000256" key="2">
    <source>
        <dbReference type="ARBA" id="ARBA00023002"/>
    </source>
</evidence>
<dbReference type="SMART" id="SM00829">
    <property type="entry name" value="PKS_ER"/>
    <property type="match status" value="1"/>
</dbReference>
<dbReference type="InterPro" id="IPR036291">
    <property type="entry name" value="NAD(P)-bd_dom_sf"/>
</dbReference>
<sequence length="325" mass="34338">MNAILVTAFGGPETMKYAQVEIPEVQPSQLLIRVERASVNFADIKARYGKKGAALPFIPGLDAAGVIERVGSEVQGFKPGQRVIAFPKGGSYAEYVVADEALTFAIPDSVDFDTAAACPTVSILSYKLLAEIARLEAGETVLVHAAAGGVGTTAIQLAKLLGAGLVIGTVGSGKKVSAALEAGADHVIDYETEDFSWRVTELTGGAGADVILDSVSGRVAECSLNCLAEYGRLVHFGNSSGESGAFRTADLHASCRSVLGYSLGTTRSKRPHTLREAADRVLQYLGEGRLKMKIGERFPLRDAGKAHEWIESRLSTGKVLLDVRS</sequence>
<dbReference type="SUPFAM" id="SSF50129">
    <property type="entry name" value="GroES-like"/>
    <property type="match status" value="1"/>
</dbReference>
<dbReference type="PANTHER" id="PTHR48106:SF13">
    <property type="entry name" value="QUINONE OXIDOREDUCTASE-RELATED"/>
    <property type="match status" value="1"/>
</dbReference>
<dbReference type="AlphaFoldDB" id="A0A3G3K440"/>
<dbReference type="InterPro" id="IPR013149">
    <property type="entry name" value="ADH-like_C"/>
</dbReference>
<evidence type="ECO:0000256" key="1">
    <source>
        <dbReference type="ARBA" id="ARBA00022857"/>
    </source>
</evidence>
<dbReference type="EMBL" id="CP033433">
    <property type="protein sequence ID" value="AYQ75276.1"/>
    <property type="molecule type" value="Genomic_DNA"/>
</dbReference>
<evidence type="ECO:0000259" key="3">
    <source>
        <dbReference type="SMART" id="SM00829"/>
    </source>
</evidence>
<evidence type="ECO:0000313" key="5">
    <source>
        <dbReference type="Proteomes" id="UP000269097"/>
    </source>
</evidence>
<dbReference type="GO" id="GO:0003960">
    <property type="term" value="F:quinone reductase (NADPH) activity"/>
    <property type="evidence" value="ECO:0007669"/>
    <property type="project" value="TreeGrafter"/>
</dbReference>
<name>A0A3G3K440_9BACL</name>
<dbReference type="InterPro" id="IPR011032">
    <property type="entry name" value="GroES-like_sf"/>
</dbReference>
<dbReference type="Pfam" id="PF00107">
    <property type="entry name" value="ADH_zinc_N"/>
    <property type="match status" value="1"/>
</dbReference>
<dbReference type="GO" id="GO:0035925">
    <property type="term" value="F:mRNA 3'-UTR AU-rich region binding"/>
    <property type="evidence" value="ECO:0007669"/>
    <property type="project" value="TreeGrafter"/>
</dbReference>
<dbReference type="InterPro" id="IPR013154">
    <property type="entry name" value="ADH-like_N"/>
</dbReference>
<proteinExistence type="predicted"/>
<accession>A0A3G3K440</accession>
<dbReference type="InterPro" id="IPR002364">
    <property type="entry name" value="Quin_OxRdtase/zeta-crystal_CS"/>
</dbReference>
<evidence type="ECO:0000313" key="4">
    <source>
        <dbReference type="EMBL" id="AYQ75276.1"/>
    </source>
</evidence>